<evidence type="ECO:0000256" key="5">
    <source>
        <dbReference type="ARBA" id="ARBA00023136"/>
    </source>
</evidence>
<sequence length="237" mass="26228">MSNVDVNFFLALGAGFLSFISPCVLPIYPAFISYITGMSVNELKSENAMLQKRSMLHTLCFILGFSVVFVALGYSSSFIGSLFQAYQDLIRQIGGILIVFFGLVVVGFLTPKFMMKEHKFHFKSRPLGFVGSILIGIAFAAGWTPCTGPILAALFSLTVTNPQSAVVYMIAYVLGFAIPFFVLSFFIGKLQWIRRHSARIVKIGGVIMIIMGVFLFFNWMTILTSYMSLLFGGFTGF</sequence>
<gene>
    <name evidence="8" type="ORF">CWO92_20095</name>
</gene>
<dbReference type="GO" id="GO:0016020">
    <property type="term" value="C:membrane"/>
    <property type="evidence" value="ECO:0007669"/>
    <property type="project" value="UniProtKB-SubCell"/>
</dbReference>
<feature type="transmembrane region" description="Helical" evidence="6">
    <location>
        <begin position="56"/>
        <end position="83"/>
    </location>
</feature>
<evidence type="ECO:0000256" key="6">
    <source>
        <dbReference type="SAM" id="Phobius"/>
    </source>
</evidence>
<evidence type="ECO:0000313" key="8">
    <source>
        <dbReference type="EMBL" id="PKR83302.1"/>
    </source>
</evidence>
<dbReference type="PANTHER" id="PTHR31272">
    <property type="entry name" value="CYTOCHROME C-TYPE BIOGENESIS PROTEIN HI_1454-RELATED"/>
    <property type="match status" value="1"/>
</dbReference>
<keyword evidence="3 6" id="KW-0812">Transmembrane</keyword>
<dbReference type="PANTHER" id="PTHR31272:SF4">
    <property type="entry name" value="CYTOCHROME C-TYPE BIOGENESIS PROTEIN HI_1454-RELATED"/>
    <property type="match status" value="1"/>
</dbReference>
<dbReference type="Pfam" id="PF02683">
    <property type="entry name" value="DsbD_TM"/>
    <property type="match status" value="1"/>
</dbReference>
<reference evidence="8 9" key="1">
    <citation type="submission" date="2017-11" db="EMBL/GenBank/DDBJ databases">
        <title>Bacillus camelliae sp. nov., isolated from pu'er tea.</title>
        <authorList>
            <person name="Niu L."/>
        </authorList>
    </citation>
    <scope>NUCLEOTIDE SEQUENCE [LARGE SCALE GENOMIC DNA]</scope>
    <source>
        <strain evidence="8 9">7578-1</strain>
    </source>
</reference>
<dbReference type="GO" id="GO:0017004">
    <property type="term" value="P:cytochrome complex assembly"/>
    <property type="evidence" value="ECO:0007669"/>
    <property type="project" value="InterPro"/>
</dbReference>
<evidence type="ECO:0000313" key="9">
    <source>
        <dbReference type="Proteomes" id="UP000233440"/>
    </source>
</evidence>
<keyword evidence="9" id="KW-1185">Reference proteome</keyword>
<comment type="caution">
    <text evidence="8">The sequence shown here is derived from an EMBL/GenBank/DDBJ whole genome shotgun (WGS) entry which is preliminary data.</text>
</comment>
<feature type="transmembrane region" description="Helical" evidence="6">
    <location>
        <begin position="166"/>
        <end position="188"/>
    </location>
</feature>
<comment type="subcellular location">
    <subcellularLocation>
        <location evidence="1">Membrane</location>
        <topology evidence="1">Multi-pass membrane protein</topology>
    </subcellularLocation>
</comment>
<keyword evidence="5 6" id="KW-0472">Membrane</keyword>
<keyword evidence="4 6" id="KW-1133">Transmembrane helix</keyword>
<feature type="transmembrane region" description="Helical" evidence="6">
    <location>
        <begin position="200"/>
        <end position="220"/>
    </location>
</feature>
<protein>
    <submittedName>
        <fullName evidence="8">Cytochrome C biogenesis protein CcdA</fullName>
    </submittedName>
</protein>
<dbReference type="InterPro" id="IPR003834">
    <property type="entry name" value="Cyt_c_assmbl_TM_dom"/>
</dbReference>
<dbReference type="OrthoDB" id="9803065at2"/>
<evidence type="ECO:0000256" key="1">
    <source>
        <dbReference type="ARBA" id="ARBA00004141"/>
    </source>
</evidence>
<feature type="transmembrane region" description="Helical" evidence="6">
    <location>
        <begin position="6"/>
        <end position="35"/>
    </location>
</feature>
<evidence type="ECO:0000256" key="2">
    <source>
        <dbReference type="ARBA" id="ARBA00006143"/>
    </source>
</evidence>
<dbReference type="AlphaFoldDB" id="A0A2N3LF80"/>
<name>A0A2N3LF80_9BACI</name>
<dbReference type="InterPro" id="IPR051790">
    <property type="entry name" value="Cytochrome_c-biogenesis_DsbD"/>
</dbReference>
<dbReference type="Proteomes" id="UP000233440">
    <property type="component" value="Unassembled WGS sequence"/>
</dbReference>
<dbReference type="RefSeq" id="WP_101355997.1">
    <property type="nucleotide sequence ID" value="NZ_PIQO01000020.1"/>
</dbReference>
<evidence type="ECO:0000259" key="7">
    <source>
        <dbReference type="Pfam" id="PF02683"/>
    </source>
</evidence>
<dbReference type="EMBL" id="PIQO01000020">
    <property type="protein sequence ID" value="PKR83302.1"/>
    <property type="molecule type" value="Genomic_DNA"/>
</dbReference>
<comment type="similarity">
    <text evidence="2">Belongs to the DsbD family.</text>
</comment>
<feature type="domain" description="Cytochrome C biogenesis protein transmembrane" evidence="7">
    <location>
        <begin position="9"/>
        <end position="215"/>
    </location>
</feature>
<feature type="transmembrane region" description="Helical" evidence="6">
    <location>
        <begin position="129"/>
        <end position="154"/>
    </location>
</feature>
<evidence type="ECO:0000256" key="3">
    <source>
        <dbReference type="ARBA" id="ARBA00022692"/>
    </source>
</evidence>
<evidence type="ECO:0000256" key="4">
    <source>
        <dbReference type="ARBA" id="ARBA00022989"/>
    </source>
</evidence>
<feature type="transmembrane region" description="Helical" evidence="6">
    <location>
        <begin position="89"/>
        <end position="109"/>
    </location>
</feature>
<proteinExistence type="inferred from homology"/>
<accession>A0A2N3LF80</accession>
<organism evidence="8 9">
    <name type="scientific">Heyndrickxia camelliae</name>
    <dbReference type="NCBI Taxonomy" id="1707093"/>
    <lineage>
        <taxon>Bacteria</taxon>
        <taxon>Bacillati</taxon>
        <taxon>Bacillota</taxon>
        <taxon>Bacilli</taxon>
        <taxon>Bacillales</taxon>
        <taxon>Bacillaceae</taxon>
        <taxon>Heyndrickxia</taxon>
    </lineage>
</organism>